<evidence type="ECO:0000313" key="3">
    <source>
        <dbReference type="Proteomes" id="UP000185934"/>
    </source>
</evidence>
<dbReference type="OrthoDB" id="5419659at2"/>
<protein>
    <submittedName>
        <fullName evidence="2">Putative nuclease of the RNAse H fold, HicB family</fullName>
    </submittedName>
</protein>
<dbReference type="EMBL" id="CP018258">
    <property type="protein sequence ID" value="APV44584.1"/>
    <property type="molecule type" value="Genomic_DNA"/>
</dbReference>
<dbReference type="PANTHER" id="PTHR34504">
    <property type="entry name" value="ANTITOXIN HICB"/>
    <property type="match status" value="1"/>
</dbReference>
<feature type="domain" description="HicB-like antitoxin of toxin-antitoxin system" evidence="1">
    <location>
        <begin position="3"/>
        <end position="58"/>
    </location>
</feature>
<dbReference type="KEGG" id="dfo:Dform_01256"/>
<dbReference type="Gene3D" id="3.30.160.250">
    <property type="match status" value="1"/>
</dbReference>
<dbReference type="InterPro" id="IPR051404">
    <property type="entry name" value="TA_system_antitoxin"/>
</dbReference>
<dbReference type="AlphaFoldDB" id="A0A1P8F7Y3"/>
<proteinExistence type="predicted"/>
<accession>A0A1P8F7Y3</accession>
<dbReference type="Pfam" id="PF15919">
    <property type="entry name" value="HicB_lk_antitox"/>
    <property type="match status" value="1"/>
</dbReference>
<gene>
    <name evidence="2" type="ORF">Dform_01256</name>
</gene>
<sequence length="74" mass="8219">MKYTVIIEKGRESGFIAKVPALKGCISQGKTRVEAMKNVQEAAEAYIESLLEEGYVVPIEVGRDYLQIEVKATK</sequence>
<evidence type="ECO:0000313" key="2">
    <source>
        <dbReference type="EMBL" id="APV44584.1"/>
    </source>
</evidence>
<dbReference type="RefSeq" id="WP_076004253.1">
    <property type="nucleotide sequence ID" value="NZ_CP018258.1"/>
</dbReference>
<dbReference type="InterPro" id="IPR031807">
    <property type="entry name" value="HicB-like"/>
</dbReference>
<organism evidence="2 3">
    <name type="scientific">Dehalogenimonas formicexedens</name>
    <dbReference type="NCBI Taxonomy" id="1839801"/>
    <lineage>
        <taxon>Bacteria</taxon>
        <taxon>Bacillati</taxon>
        <taxon>Chloroflexota</taxon>
        <taxon>Dehalococcoidia</taxon>
        <taxon>Dehalococcoidales</taxon>
        <taxon>Dehalococcoidaceae</taxon>
        <taxon>Dehalogenimonas</taxon>
    </lineage>
</organism>
<dbReference type="PANTHER" id="PTHR34504:SF2">
    <property type="entry name" value="UPF0150 PROTEIN SSL0259"/>
    <property type="match status" value="1"/>
</dbReference>
<keyword evidence="3" id="KW-1185">Reference proteome</keyword>
<reference evidence="3" key="1">
    <citation type="submission" date="2016-11" db="EMBL/GenBank/DDBJ databases">
        <title>Dehalogenimonas formicexedens sp. nov., a chlorinated alkane respiring bacterium isolated from contaminated groundwater.</title>
        <authorList>
            <person name="Key T.A."/>
            <person name="Bowman K.S."/>
            <person name="Lee I."/>
            <person name="Chun J."/>
            <person name="Albuquerque L."/>
            <person name="da Costa M.S."/>
            <person name="Rainey F.A."/>
            <person name="Moe W.M."/>
        </authorList>
    </citation>
    <scope>NUCLEOTIDE SEQUENCE [LARGE SCALE GENOMIC DNA]</scope>
    <source>
        <strain evidence="3">NSZ-14</strain>
    </source>
</reference>
<dbReference type="STRING" id="1839801.Dform_01256"/>
<dbReference type="Proteomes" id="UP000185934">
    <property type="component" value="Chromosome"/>
</dbReference>
<evidence type="ECO:0000259" key="1">
    <source>
        <dbReference type="Pfam" id="PF15919"/>
    </source>
</evidence>
<dbReference type="InterPro" id="IPR035069">
    <property type="entry name" value="TTHA1013/TTHA0281-like"/>
</dbReference>
<dbReference type="SUPFAM" id="SSF143100">
    <property type="entry name" value="TTHA1013/TTHA0281-like"/>
    <property type="match status" value="1"/>
</dbReference>
<name>A0A1P8F7Y3_9CHLR</name>